<evidence type="ECO:0000313" key="3">
    <source>
        <dbReference type="Proteomes" id="UP000009227"/>
    </source>
</evidence>
<dbReference type="PANTHER" id="PTHR35090:SF2">
    <property type="entry name" value="ARSR FAMILY TRANSCRIPTIONAL REGULATOR"/>
    <property type="match status" value="1"/>
</dbReference>
<dbReference type="KEGG" id="mig:Metig_1362"/>
<dbReference type="STRING" id="880724.Metig_1362"/>
<name>F6BF27_METIK</name>
<dbReference type="PANTHER" id="PTHR35090">
    <property type="entry name" value="DNA-DIRECTED RNA POLYMERASE SUBUNIT I"/>
    <property type="match status" value="1"/>
</dbReference>
<accession>F6BF27</accession>
<protein>
    <submittedName>
        <fullName evidence="2">4-vinyl reductase 4VR</fullName>
    </submittedName>
</protein>
<reference evidence="2 3" key="1">
    <citation type="submission" date="2011-05" db="EMBL/GenBank/DDBJ databases">
        <title>Complete sequence of Methanotorris igneus Kol 5.</title>
        <authorList>
            <consortium name="US DOE Joint Genome Institute"/>
            <person name="Lucas S."/>
            <person name="Han J."/>
            <person name="Lapidus A."/>
            <person name="Cheng J.-F."/>
            <person name="Goodwin L."/>
            <person name="Pitluck S."/>
            <person name="Peters L."/>
            <person name="Mikhailova N."/>
            <person name="Chertkov O."/>
            <person name="Han C."/>
            <person name="Tapia R."/>
            <person name="Land M."/>
            <person name="Hauser L."/>
            <person name="Kyrpides N."/>
            <person name="Ivanova N."/>
            <person name="Pagani I."/>
            <person name="Sieprawska-Lupa M."/>
            <person name="Whitman W."/>
            <person name="Woyke T."/>
        </authorList>
    </citation>
    <scope>NUCLEOTIDE SEQUENCE [LARGE SCALE GENOMIC DNA]</scope>
    <source>
        <strain evidence="3">DSM 5666 / JCM 11834 / Kol 5</strain>
    </source>
</reference>
<proteinExistence type="predicted"/>
<keyword evidence="3" id="KW-1185">Reference proteome</keyword>
<dbReference type="RefSeq" id="WP_013799494.1">
    <property type="nucleotide sequence ID" value="NC_015562.1"/>
</dbReference>
<dbReference type="Gene3D" id="3.30.1380.20">
    <property type="entry name" value="Trafficking protein particle complex subunit 3"/>
    <property type="match status" value="1"/>
</dbReference>
<dbReference type="InterPro" id="IPR024096">
    <property type="entry name" value="NO_sig/Golgi_transp_ligand-bd"/>
</dbReference>
<dbReference type="OrthoDB" id="371687at2157"/>
<gene>
    <name evidence="2" type="ordered locus">Metig_1362</name>
</gene>
<dbReference type="AlphaFoldDB" id="F6BF27"/>
<evidence type="ECO:0000313" key="2">
    <source>
        <dbReference type="EMBL" id="AEF96897.1"/>
    </source>
</evidence>
<dbReference type="InterPro" id="IPR004096">
    <property type="entry name" value="V4R"/>
</dbReference>
<dbReference type="Pfam" id="PF02830">
    <property type="entry name" value="V4R"/>
    <property type="match status" value="1"/>
</dbReference>
<dbReference type="SUPFAM" id="SSF111126">
    <property type="entry name" value="Ligand-binding domain in the NO signalling and Golgi transport"/>
    <property type="match status" value="1"/>
</dbReference>
<evidence type="ECO:0000259" key="1">
    <source>
        <dbReference type="SMART" id="SM00989"/>
    </source>
</evidence>
<dbReference type="Proteomes" id="UP000009227">
    <property type="component" value="Chromosome"/>
</dbReference>
<dbReference type="EMBL" id="CP002737">
    <property type="protein sequence ID" value="AEF96897.1"/>
    <property type="molecule type" value="Genomic_DNA"/>
</dbReference>
<feature type="domain" description="4-vinyl reductase 4VR" evidence="1">
    <location>
        <begin position="96"/>
        <end position="158"/>
    </location>
</feature>
<dbReference type="HOGENOM" id="CLU_128702_0_0_2"/>
<dbReference type="SMART" id="SM00989">
    <property type="entry name" value="V4R"/>
    <property type="match status" value="1"/>
</dbReference>
<organism evidence="3">
    <name type="scientific">Methanotorris igneus (strain DSM 5666 / JCM 11834 / Kol 5)</name>
    <dbReference type="NCBI Taxonomy" id="880724"/>
    <lineage>
        <taxon>Archaea</taxon>
        <taxon>Methanobacteriati</taxon>
        <taxon>Methanobacteriota</taxon>
        <taxon>Methanomada group</taxon>
        <taxon>Methanococci</taxon>
        <taxon>Methanococcales</taxon>
        <taxon>Methanocaldococcaceae</taxon>
        <taxon>Methanotorris</taxon>
    </lineage>
</organism>
<dbReference type="GeneID" id="10644226"/>
<sequence length="161" mass="18376">MKILQKEKIEQKERININFDDLDDVDRPTLGRSVDAVLFRVLKFSMLNYLGFSKNSKIYSAGKSFGKYLGVKSIEEMKEFFKAFGIGILEVVDENPLKIRIYECIDCSGLPNTGRPICFFEAGIIAGMLENILNESVHVNEVKCHATGHDYCEFEVRILKK</sequence>